<dbReference type="EMBL" id="KN832022">
    <property type="protein sequence ID" value="KIN97911.1"/>
    <property type="molecule type" value="Genomic_DNA"/>
</dbReference>
<keyword evidence="2" id="KW-1185">Reference proteome</keyword>
<sequence>MSDSEVPLPIHADCTGSAYGLNSHRNQSMSCPLVAVETHGVSTAMQCHRFHQNRSVEHHSHTLKFRSVKMPITADKQPAFSSLLSALIARRNTMCN</sequence>
<dbReference type="Proteomes" id="UP000054217">
    <property type="component" value="Unassembled WGS sequence"/>
</dbReference>
<organism evidence="1 2">
    <name type="scientific">Pisolithus tinctorius Marx 270</name>
    <dbReference type="NCBI Taxonomy" id="870435"/>
    <lineage>
        <taxon>Eukaryota</taxon>
        <taxon>Fungi</taxon>
        <taxon>Dikarya</taxon>
        <taxon>Basidiomycota</taxon>
        <taxon>Agaricomycotina</taxon>
        <taxon>Agaricomycetes</taxon>
        <taxon>Agaricomycetidae</taxon>
        <taxon>Boletales</taxon>
        <taxon>Sclerodermatineae</taxon>
        <taxon>Pisolithaceae</taxon>
        <taxon>Pisolithus</taxon>
    </lineage>
</organism>
<proteinExistence type="predicted"/>
<dbReference type="InParanoid" id="A0A0C3JK12"/>
<dbReference type="HOGENOM" id="CLU_2360607_0_0_1"/>
<reference evidence="2" key="2">
    <citation type="submission" date="2015-01" db="EMBL/GenBank/DDBJ databases">
        <title>Evolutionary Origins and Diversification of the Mycorrhizal Mutualists.</title>
        <authorList>
            <consortium name="DOE Joint Genome Institute"/>
            <consortium name="Mycorrhizal Genomics Consortium"/>
            <person name="Kohler A."/>
            <person name="Kuo A."/>
            <person name="Nagy L.G."/>
            <person name="Floudas D."/>
            <person name="Copeland A."/>
            <person name="Barry K.W."/>
            <person name="Cichocki N."/>
            <person name="Veneault-Fourrey C."/>
            <person name="LaButti K."/>
            <person name="Lindquist E.A."/>
            <person name="Lipzen A."/>
            <person name="Lundell T."/>
            <person name="Morin E."/>
            <person name="Murat C."/>
            <person name="Riley R."/>
            <person name="Ohm R."/>
            <person name="Sun H."/>
            <person name="Tunlid A."/>
            <person name="Henrissat B."/>
            <person name="Grigoriev I.V."/>
            <person name="Hibbett D.S."/>
            <person name="Martin F."/>
        </authorList>
    </citation>
    <scope>NUCLEOTIDE SEQUENCE [LARGE SCALE GENOMIC DNA]</scope>
    <source>
        <strain evidence="2">Marx 270</strain>
    </source>
</reference>
<name>A0A0C3JK12_PISTI</name>
<gene>
    <name evidence="1" type="ORF">M404DRAFT_1005763</name>
</gene>
<dbReference type="AlphaFoldDB" id="A0A0C3JK12"/>
<protein>
    <submittedName>
        <fullName evidence="1">Uncharacterized protein</fullName>
    </submittedName>
</protein>
<reference evidence="1 2" key="1">
    <citation type="submission" date="2014-04" db="EMBL/GenBank/DDBJ databases">
        <authorList>
            <consortium name="DOE Joint Genome Institute"/>
            <person name="Kuo A."/>
            <person name="Kohler A."/>
            <person name="Costa M.D."/>
            <person name="Nagy L.G."/>
            <person name="Floudas D."/>
            <person name="Copeland A."/>
            <person name="Barry K.W."/>
            <person name="Cichocki N."/>
            <person name="Veneault-Fourrey C."/>
            <person name="LaButti K."/>
            <person name="Lindquist E.A."/>
            <person name="Lipzen A."/>
            <person name="Lundell T."/>
            <person name="Morin E."/>
            <person name="Murat C."/>
            <person name="Sun H."/>
            <person name="Tunlid A."/>
            <person name="Henrissat B."/>
            <person name="Grigoriev I.V."/>
            <person name="Hibbett D.S."/>
            <person name="Martin F."/>
            <person name="Nordberg H.P."/>
            <person name="Cantor M.N."/>
            <person name="Hua S.X."/>
        </authorList>
    </citation>
    <scope>NUCLEOTIDE SEQUENCE [LARGE SCALE GENOMIC DNA]</scope>
    <source>
        <strain evidence="1 2">Marx 270</strain>
    </source>
</reference>
<evidence type="ECO:0000313" key="1">
    <source>
        <dbReference type="EMBL" id="KIN97911.1"/>
    </source>
</evidence>
<accession>A0A0C3JK12</accession>
<evidence type="ECO:0000313" key="2">
    <source>
        <dbReference type="Proteomes" id="UP000054217"/>
    </source>
</evidence>